<dbReference type="Gene3D" id="1.10.10.60">
    <property type="entry name" value="Homeodomain-like"/>
    <property type="match status" value="2"/>
</dbReference>
<dbReference type="SUPFAM" id="SSF46689">
    <property type="entry name" value="Homeodomain-like"/>
    <property type="match status" value="2"/>
</dbReference>
<dbReference type="Pfam" id="PF12833">
    <property type="entry name" value="HTH_18"/>
    <property type="match status" value="1"/>
</dbReference>
<accession>A0A2S0HSX1</accession>
<dbReference type="AlphaFoldDB" id="A0A2S0HSX1"/>
<dbReference type="GO" id="GO:0043565">
    <property type="term" value="F:sequence-specific DNA binding"/>
    <property type="evidence" value="ECO:0007669"/>
    <property type="project" value="InterPro"/>
</dbReference>
<evidence type="ECO:0000256" key="3">
    <source>
        <dbReference type="ARBA" id="ARBA00023163"/>
    </source>
</evidence>
<evidence type="ECO:0000256" key="2">
    <source>
        <dbReference type="ARBA" id="ARBA00023125"/>
    </source>
</evidence>
<dbReference type="KEGG" id="aue:C5O00_00705"/>
<evidence type="ECO:0000256" key="1">
    <source>
        <dbReference type="ARBA" id="ARBA00023015"/>
    </source>
</evidence>
<dbReference type="PANTHER" id="PTHR43280:SF28">
    <property type="entry name" value="HTH-TYPE TRANSCRIPTIONAL ACTIVATOR RHAS"/>
    <property type="match status" value="1"/>
</dbReference>
<dbReference type="PROSITE" id="PS01124">
    <property type="entry name" value="HTH_ARAC_FAMILY_2"/>
    <property type="match status" value="1"/>
</dbReference>
<keyword evidence="3" id="KW-0804">Transcription</keyword>
<proteinExistence type="predicted"/>
<feature type="domain" description="HTH araC/xylS-type" evidence="4">
    <location>
        <begin position="39"/>
        <end position="136"/>
    </location>
</feature>
<gene>
    <name evidence="5" type="ORF">C5O00_00705</name>
</gene>
<keyword evidence="6" id="KW-1185">Reference proteome</keyword>
<dbReference type="InterPro" id="IPR018062">
    <property type="entry name" value="HTH_AraC-typ_CS"/>
</dbReference>
<dbReference type="GO" id="GO:0003700">
    <property type="term" value="F:DNA-binding transcription factor activity"/>
    <property type="evidence" value="ECO:0007669"/>
    <property type="project" value="InterPro"/>
</dbReference>
<dbReference type="InterPro" id="IPR018060">
    <property type="entry name" value="HTH_AraC"/>
</dbReference>
<dbReference type="EMBL" id="CP027062">
    <property type="protein sequence ID" value="AVI49760.1"/>
    <property type="molecule type" value="Genomic_DNA"/>
</dbReference>
<keyword evidence="1" id="KW-0805">Transcription regulation</keyword>
<reference evidence="5 6" key="1">
    <citation type="submission" date="2018-02" db="EMBL/GenBank/DDBJ databases">
        <title>Genomic analysis of the strain RR4-38 isolated from a seawater recirculating aquaculture system.</title>
        <authorList>
            <person name="Kim Y.-S."/>
            <person name="Jang Y.H."/>
            <person name="Kim K.-H."/>
        </authorList>
    </citation>
    <scope>NUCLEOTIDE SEQUENCE [LARGE SCALE GENOMIC DNA]</scope>
    <source>
        <strain evidence="5 6">RR4-38</strain>
    </source>
</reference>
<evidence type="ECO:0000313" key="5">
    <source>
        <dbReference type="EMBL" id="AVI49760.1"/>
    </source>
</evidence>
<dbReference type="PROSITE" id="PS00041">
    <property type="entry name" value="HTH_ARAC_FAMILY_1"/>
    <property type="match status" value="1"/>
</dbReference>
<organism evidence="5 6">
    <name type="scientific">Pukyongia salina</name>
    <dbReference type="NCBI Taxonomy" id="2094025"/>
    <lineage>
        <taxon>Bacteria</taxon>
        <taxon>Pseudomonadati</taxon>
        <taxon>Bacteroidota</taxon>
        <taxon>Flavobacteriia</taxon>
        <taxon>Flavobacteriales</taxon>
        <taxon>Flavobacteriaceae</taxon>
        <taxon>Pukyongia</taxon>
    </lineage>
</organism>
<dbReference type="SMART" id="SM00342">
    <property type="entry name" value="HTH_ARAC"/>
    <property type="match status" value="1"/>
</dbReference>
<dbReference type="PANTHER" id="PTHR43280">
    <property type="entry name" value="ARAC-FAMILY TRANSCRIPTIONAL REGULATOR"/>
    <property type="match status" value="1"/>
</dbReference>
<evidence type="ECO:0000313" key="6">
    <source>
        <dbReference type="Proteomes" id="UP000238442"/>
    </source>
</evidence>
<name>A0A2S0HSX1_9FLAO</name>
<keyword evidence="2" id="KW-0238">DNA-binding</keyword>
<protein>
    <submittedName>
        <fullName evidence="5">AraC family transcriptional regulator</fullName>
    </submittedName>
</protein>
<dbReference type="InterPro" id="IPR009057">
    <property type="entry name" value="Homeodomain-like_sf"/>
</dbReference>
<evidence type="ECO:0000259" key="4">
    <source>
        <dbReference type="PROSITE" id="PS01124"/>
    </source>
</evidence>
<dbReference type="Proteomes" id="UP000238442">
    <property type="component" value="Chromosome"/>
</dbReference>
<sequence>MPHHTTTKKEYALMTYYEKELHRIRAIVYANEAQINTVIGVRNYIATNYELNVSLDMLSHIQFVSKFHLIRLFKKYYGLTPRQYLIDKRIERSKDHLAAGMTVTGTCFAVGFESLGSFSSLFKRKTGLSPAKFRKEQLSRSKSE</sequence>